<keyword evidence="2 5" id="KW-0812">Transmembrane</keyword>
<gene>
    <name evidence="7" type="ORF">G5C51_28915</name>
</gene>
<dbReference type="GO" id="GO:0005886">
    <property type="term" value="C:plasma membrane"/>
    <property type="evidence" value="ECO:0007669"/>
    <property type="project" value="UniProtKB-SubCell"/>
</dbReference>
<feature type="transmembrane region" description="Helical" evidence="5">
    <location>
        <begin position="33"/>
        <end position="54"/>
    </location>
</feature>
<dbReference type="Pfam" id="PF00528">
    <property type="entry name" value="BPD_transp_1"/>
    <property type="match status" value="1"/>
</dbReference>
<evidence type="ECO:0000256" key="1">
    <source>
        <dbReference type="ARBA" id="ARBA00004141"/>
    </source>
</evidence>
<proteinExistence type="inferred from homology"/>
<dbReference type="AlphaFoldDB" id="A0A6G4U9C0"/>
<sequence>MSTTASGVEAAAKPEAPAGLARRIWHNYVLRRVLRSLFVIWVVTTAMFFMLRLLPGNPVDTFIAQQIRGGSTYESAAATAANLFTFDPETPLIQQYFDYLWALLHGDLGNSLDPGTTVMEQIAASLPWTIFSVGYALLIAIGLGLLLGLVMAYRRGGFLDHSISMVGSTLHAIPNYLFAIIVVVFGGVQLGLFNVSETRGTHTAGVEPGFNFTFIADAFYHASIPVTVYVLTTFGTWALVMKASTITTLEEDYVTVARARGLSGRRIGTQYVGRNAVLPMVAQIATQGGFVFGSAIFVELILKYDGVSAELYAAVNDRDYATVQGILLIMTIVIVFANLLAEIVNSMLDPRIRESESGAVG</sequence>
<dbReference type="CDD" id="cd06261">
    <property type="entry name" value="TM_PBP2"/>
    <property type="match status" value="1"/>
</dbReference>
<dbReference type="PROSITE" id="PS50928">
    <property type="entry name" value="ABC_TM1"/>
    <property type="match status" value="1"/>
</dbReference>
<reference evidence="7 8" key="1">
    <citation type="submission" date="2020-02" db="EMBL/GenBank/DDBJ databases">
        <title>Whole-genome analyses of novel actinobacteria.</title>
        <authorList>
            <person name="Sahin N."/>
        </authorList>
    </citation>
    <scope>NUCLEOTIDE SEQUENCE [LARGE SCALE GENOMIC DNA]</scope>
    <source>
        <strain evidence="7 8">A7024</strain>
    </source>
</reference>
<feature type="transmembrane region" description="Helical" evidence="5">
    <location>
        <begin position="218"/>
        <end position="240"/>
    </location>
</feature>
<organism evidence="7 8">
    <name type="scientific">Streptomyces coryli</name>
    <dbReference type="NCBI Taxonomy" id="1128680"/>
    <lineage>
        <taxon>Bacteria</taxon>
        <taxon>Bacillati</taxon>
        <taxon>Actinomycetota</taxon>
        <taxon>Actinomycetes</taxon>
        <taxon>Kitasatosporales</taxon>
        <taxon>Streptomycetaceae</taxon>
        <taxon>Streptomyces</taxon>
    </lineage>
</organism>
<evidence type="ECO:0000256" key="5">
    <source>
        <dbReference type="RuleBase" id="RU363032"/>
    </source>
</evidence>
<comment type="subcellular location">
    <subcellularLocation>
        <location evidence="5">Cell membrane</location>
        <topology evidence="5">Multi-pass membrane protein</topology>
    </subcellularLocation>
    <subcellularLocation>
        <location evidence="1">Membrane</location>
        <topology evidence="1">Multi-pass membrane protein</topology>
    </subcellularLocation>
</comment>
<dbReference type="InterPro" id="IPR035906">
    <property type="entry name" value="MetI-like_sf"/>
</dbReference>
<accession>A0A6G4U9C0</accession>
<evidence type="ECO:0000259" key="6">
    <source>
        <dbReference type="PROSITE" id="PS50928"/>
    </source>
</evidence>
<evidence type="ECO:0000256" key="3">
    <source>
        <dbReference type="ARBA" id="ARBA00022989"/>
    </source>
</evidence>
<comment type="caution">
    <text evidence="7">The sequence shown here is derived from an EMBL/GenBank/DDBJ whole genome shotgun (WGS) entry which is preliminary data.</text>
</comment>
<evidence type="ECO:0000256" key="2">
    <source>
        <dbReference type="ARBA" id="ARBA00022692"/>
    </source>
</evidence>
<feature type="transmembrane region" description="Helical" evidence="5">
    <location>
        <begin position="322"/>
        <end position="341"/>
    </location>
</feature>
<dbReference type="PANTHER" id="PTHR43376:SF1">
    <property type="entry name" value="OLIGOPEPTIDE TRANSPORT SYSTEM PERMEASE PROTEIN"/>
    <property type="match status" value="1"/>
</dbReference>
<dbReference type="PANTHER" id="PTHR43376">
    <property type="entry name" value="OLIGOPEPTIDE TRANSPORT SYSTEM PERMEASE PROTEIN"/>
    <property type="match status" value="1"/>
</dbReference>
<dbReference type="RefSeq" id="WP_165241359.1">
    <property type="nucleotide sequence ID" value="NZ_JAAKZV010000170.1"/>
</dbReference>
<evidence type="ECO:0000256" key="4">
    <source>
        <dbReference type="ARBA" id="ARBA00023136"/>
    </source>
</evidence>
<evidence type="ECO:0000313" key="7">
    <source>
        <dbReference type="EMBL" id="NGN67907.1"/>
    </source>
</evidence>
<evidence type="ECO:0000313" key="8">
    <source>
        <dbReference type="Proteomes" id="UP000481583"/>
    </source>
</evidence>
<dbReference type="Gene3D" id="1.10.3720.10">
    <property type="entry name" value="MetI-like"/>
    <property type="match status" value="1"/>
</dbReference>
<feature type="transmembrane region" description="Helical" evidence="5">
    <location>
        <begin position="128"/>
        <end position="152"/>
    </location>
</feature>
<dbReference type="InterPro" id="IPR000515">
    <property type="entry name" value="MetI-like"/>
</dbReference>
<feature type="transmembrane region" description="Helical" evidence="5">
    <location>
        <begin position="276"/>
        <end position="302"/>
    </location>
</feature>
<keyword evidence="4 5" id="KW-0472">Membrane</keyword>
<keyword evidence="5" id="KW-0813">Transport</keyword>
<feature type="transmembrane region" description="Helical" evidence="5">
    <location>
        <begin position="173"/>
        <end position="193"/>
    </location>
</feature>
<feature type="domain" description="ABC transmembrane type-1" evidence="6">
    <location>
        <begin position="126"/>
        <end position="341"/>
    </location>
</feature>
<keyword evidence="8" id="KW-1185">Reference proteome</keyword>
<comment type="similarity">
    <text evidence="5">Belongs to the binding-protein-dependent transport system permease family.</text>
</comment>
<keyword evidence="3 5" id="KW-1133">Transmembrane helix</keyword>
<protein>
    <submittedName>
        <fullName evidence="7">ABC transporter permease</fullName>
    </submittedName>
</protein>
<dbReference type="SUPFAM" id="SSF161098">
    <property type="entry name" value="MetI-like"/>
    <property type="match status" value="1"/>
</dbReference>
<dbReference type="GO" id="GO:0055085">
    <property type="term" value="P:transmembrane transport"/>
    <property type="evidence" value="ECO:0007669"/>
    <property type="project" value="InterPro"/>
</dbReference>
<dbReference type="Proteomes" id="UP000481583">
    <property type="component" value="Unassembled WGS sequence"/>
</dbReference>
<dbReference type="EMBL" id="JAAKZV010000170">
    <property type="protein sequence ID" value="NGN67907.1"/>
    <property type="molecule type" value="Genomic_DNA"/>
</dbReference>
<name>A0A6G4U9C0_9ACTN</name>